<evidence type="ECO:0000256" key="3">
    <source>
        <dbReference type="SAM" id="Coils"/>
    </source>
</evidence>
<dbReference type="Pfam" id="PF25881">
    <property type="entry name" value="HH_YBHG"/>
    <property type="match status" value="1"/>
</dbReference>
<proteinExistence type="predicted"/>
<gene>
    <name evidence="5" type="ORF">AB8U03_11320</name>
</gene>
<keyword evidence="2 3" id="KW-0175">Coiled coil</keyword>
<comment type="caution">
    <text evidence="5">The sequence shown here is derived from an EMBL/GenBank/DDBJ whole genome shotgun (WGS) entry which is preliminary data.</text>
</comment>
<dbReference type="EMBL" id="JBGEWD010000010">
    <property type="protein sequence ID" value="MEY8000774.1"/>
    <property type="molecule type" value="Genomic_DNA"/>
</dbReference>
<sequence length="382" mass="41969">MRRIWMCILFAAVILTGCGNRSSLTLKGDIENNTISANSTVSGKIISMNKNQGEQVKKGDIIALVDNSNQKYQVEQLQAVVDMKKAKLSELNAGARPEQIEQARAQVKAANAQVDLLKSGNRQEQINQSQNNVSIAQQDLNIAQTTYDNSNSDYEKYLLLNKSGAISQKELDDVKSKMDTSNYTLFSAKSKLDNAMQQLDLMKEGSTSQAIETASANYEAVNAQLKLLENGATGDEIKAAQEDLNQSVAQLNQAKNELDKYNITALSDGIIISKNFQLGDIVTTGSNIADIAVKNDLYVICYLPDKYLDKVHYNQSIAVKTSLGAQKGKINYIDLKKEYTPKDKQSTSDEDHIATKIKISIKDKSGVLKSGMTAEVEIPLNK</sequence>
<evidence type="ECO:0000313" key="5">
    <source>
        <dbReference type="EMBL" id="MEY8000774.1"/>
    </source>
</evidence>
<feature type="domain" description="YbhG-like alpha-helical hairpin" evidence="4">
    <location>
        <begin position="99"/>
        <end position="229"/>
    </location>
</feature>
<dbReference type="PANTHER" id="PTHR32347:SF23">
    <property type="entry name" value="BLL5650 PROTEIN"/>
    <property type="match status" value="1"/>
</dbReference>
<feature type="coiled-coil region" evidence="3">
    <location>
        <begin position="211"/>
        <end position="264"/>
    </location>
</feature>
<evidence type="ECO:0000256" key="1">
    <source>
        <dbReference type="ARBA" id="ARBA00004196"/>
    </source>
</evidence>
<dbReference type="InterPro" id="IPR050465">
    <property type="entry name" value="UPF0194_transport"/>
</dbReference>
<protein>
    <submittedName>
        <fullName evidence="5">HlyD family secretion protein</fullName>
    </submittedName>
</protein>
<name>A0ABV4BPR2_9CLOT</name>
<reference evidence="5 6" key="1">
    <citation type="submission" date="2024-08" db="EMBL/GenBank/DDBJ databases">
        <title>Clostridium lapicellarii sp. nov., and Clostridium renhuaiense sp. nov., two species isolated from the mud in a fermentation cellar used for producing sauce-flavour Chinese liquors.</title>
        <authorList>
            <person name="Yang F."/>
            <person name="Wang H."/>
            <person name="Chen L.Q."/>
            <person name="Zhou N."/>
            <person name="Lu J.J."/>
            <person name="Pu X.X."/>
            <person name="Wan B."/>
            <person name="Wang L."/>
            <person name="Liu S.J."/>
        </authorList>
    </citation>
    <scope>NUCLEOTIDE SEQUENCE [LARGE SCALE GENOMIC DNA]</scope>
    <source>
        <strain evidence="5 6">MT-5</strain>
    </source>
</reference>
<organism evidence="5 6">
    <name type="scientific">Clostridium moutaii</name>
    <dbReference type="NCBI Taxonomy" id="3240932"/>
    <lineage>
        <taxon>Bacteria</taxon>
        <taxon>Bacillati</taxon>
        <taxon>Bacillota</taxon>
        <taxon>Clostridia</taxon>
        <taxon>Eubacteriales</taxon>
        <taxon>Clostridiaceae</taxon>
        <taxon>Clostridium</taxon>
    </lineage>
</organism>
<keyword evidence="6" id="KW-1185">Reference proteome</keyword>
<dbReference type="Gene3D" id="1.10.287.470">
    <property type="entry name" value="Helix hairpin bin"/>
    <property type="match status" value="1"/>
</dbReference>
<dbReference type="SUPFAM" id="SSF111369">
    <property type="entry name" value="HlyD-like secretion proteins"/>
    <property type="match status" value="2"/>
</dbReference>
<evidence type="ECO:0000313" key="6">
    <source>
        <dbReference type="Proteomes" id="UP001564657"/>
    </source>
</evidence>
<dbReference type="InterPro" id="IPR059052">
    <property type="entry name" value="HH_YbhG-like"/>
</dbReference>
<accession>A0ABV4BPR2</accession>
<comment type="subcellular location">
    <subcellularLocation>
        <location evidence="1">Cell envelope</location>
    </subcellularLocation>
</comment>
<dbReference type="Gene3D" id="2.40.30.170">
    <property type="match status" value="1"/>
</dbReference>
<dbReference type="Gene3D" id="2.40.50.100">
    <property type="match status" value="1"/>
</dbReference>
<evidence type="ECO:0000256" key="2">
    <source>
        <dbReference type="ARBA" id="ARBA00023054"/>
    </source>
</evidence>
<dbReference type="PANTHER" id="PTHR32347">
    <property type="entry name" value="EFFLUX SYSTEM COMPONENT YKNX-RELATED"/>
    <property type="match status" value="1"/>
</dbReference>
<dbReference type="Proteomes" id="UP001564657">
    <property type="component" value="Unassembled WGS sequence"/>
</dbReference>
<dbReference type="PROSITE" id="PS51257">
    <property type="entry name" value="PROKAR_LIPOPROTEIN"/>
    <property type="match status" value="1"/>
</dbReference>
<evidence type="ECO:0000259" key="4">
    <source>
        <dbReference type="Pfam" id="PF25881"/>
    </source>
</evidence>
<dbReference type="RefSeq" id="WP_369704665.1">
    <property type="nucleotide sequence ID" value="NZ_JBGEWD010000010.1"/>
</dbReference>